<accession>A0ABN8MYR2</accession>
<dbReference type="SMART" id="SM00119">
    <property type="entry name" value="HECTc"/>
    <property type="match status" value="1"/>
</dbReference>
<keyword evidence="1 2" id="KW-0833">Ubl conjugation pathway</keyword>
<proteinExistence type="predicted"/>
<dbReference type="PANTHER" id="PTHR46654:SF1">
    <property type="entry name" value="E3 UBIQUITIN-PROTEIN LIGASE HECTD3"/>
    <property type="match status" value="1"/>
</dbReference>
<evidence type="ECO:0008006" key="7">
    <source>
        <dbReference type="Google" id="ProtNLM"/>
    </source>
</evidence>
<evidence type="ECO:0000259" key="4">
    <source>
        <dbReference type="PROSITE" id="PS51284"/>
    </source>
</evidence>
<gene>
    <name evidence="5" type="ORF">PLOB_00030886</name>
</gene>
<feature type="active site" description="Glycyl thioester intermediate" evidence="2">
    <location>
        <position position="793"/>
    </location>
</feature>
<evidence type="ECO:0000259" key="3">
    <source>
        <dbReference type="PROSITE" id="PS50237"/>
    </source>
</evidence>
<dbReference type="SUPFAM" id="SSF56204">
    <property type="entry name" value="Hect, E3 ligase catalytic domain"/>
    <property type="match status" value="1"/>
</dbReference>
<evidence type="ECO:0000313" key="5">
    <source>
        <dbReference type="EMBL" id="CAH3036284.1"/>
    </source>
</evidence>
<dbReference type="InterPro" id="IPR004939">
    <property type="entry name" value="APC_su10/DOC_dom"/>
</dbReference>
<evidence type="ECO:0000313" key="6">
    <source>
        <dbReference type="Proteomes" id="UP001159405"/>
    </source>
</evidence>
<dbReference type="PANTHER" id="PTHR46654">
    <property type="entry name" value="E3 UBIQUITIN-PROTEIN LIGASE HECTD3"/>
    <property type="match status" value="1"/>
</dbReference>
<feature type="domain" description="DOC" evidence="4">
    <location>
        <begin position="188"/>
        <end position="367"/>
    </location>
</feature>
<dbReference type="InterPro" id="IPR042469">
    <property type="entry name" value="HECTD3"/>
</dbReference>
<dbReference type="SMART" id="SM01337">
    <property type="entry name" value="APC10"/>
    <property type="match status" value="1"/>
</dbReference>
<dbReference type="Gene3D" id="2.60.120.260">
    <property type="entry name" value="Galactose-binding domain-like"/>
    <property type="match status" value="1"/>
</dbReference>
<dbReference type="Gene3D" id="3.30.2160.10">
    <property type="entry name" value="Hect, E3 ligase catalytic domain"/>
    <property type="match status" value="1"/>
</dbReference>
<dbReference type="PROSITE" id="PS50237">
    <property type="entry name" value="HECT"/>
    <property type="match status" value="1"/>
</dbReference>
<name>A0ABN8MYR2_9CNID</name>
<dbReference type="Proteomes" id="UP001159405">
    <property type="component" value="Unassembled WGS sequence"/>
</dbReference>
<evidence type="ECO:0000256" key="1">
    <source>
        <dbReference type="ARBA" id="ARBA00022786"/>
    </source>
</evidence>
<dbReference type="Pfam" id="PF03256">
    <property type="entry name" value="ANAPC10"/>
    <property type="match status" value="1"/>
</dbReference>
<organism evidence="5 6">
    <name type="scientific">Porites lobata</name>
    <dbReference type="NCBI Taxonomy" id="104759"/>
    <lineage>
        <taxon>Eukaryota</taxon>
        <taxon>Metazoa</taxon>
        <taxon>Cnidaria</taxon>
        <taxon>Anthozoa</taxon>
        <taxon>Hexacorallia</taxon>
        <taxon>Scleractinia</taxon>
        <taxon>Fungiina</taxon>
        <taxon>Poritidae</taxon>
        <taxon>Porites</taxon>
    </lineage>
</organism>
<sequence>MKNEPARRRLARIRCLLESIKRIEQGKSLPLPLCFVSSEVEYGREESRNPSTLTIRKKPHKDGQCVGELPSASNLQVFASGDEFFNNDGSWIKLCQKSLQKYCSGKQAKEGWVLSVPYDAKHGVGAPYLKPTDVKPSSKEKNIAVKSWQDAVEICYALRITDPPSIERFADKEAMHQLSSPPLKWSLDADEELAKFMAEHVNKHEASLGNISRYVESIQVSSEEESKDALTDGDPDTYWETDGSQGRHWIKLLMRPGTVIRQLSIGVDAKDDNYMPHHVVVMGGDSQSNLKEIGEVFIESTVSGDVCVAKGVGQYYSIIQIRIKECKDEGIDTRIRSIKLITESEREPGLNKDLFTSSELVRFPKLDAVDPALLYRRAQALLRFTELLDSVLHYLLPSWNYSAGSFKDLEAIRQLLPLSKHRTMLIDKVIRESQSSPPAHMPKLFINRRSAAEHRADPTQDPDAKCSIFNQLYEGLKQEKCGVKLDYRWSSRYDQWWECKFLSEGIIDQGGGFRDSLADVAEELCPSSTDVPIPLPFFVRSPNQLHDSSNVNRDAYVPNPSCKQFSKFEWIGMLMGACLRSSKEHLVLSLPSFVWRQLVGEKVTWSRDFMTIDLAQVKLLESLESMDKDSFNMKFGGVLTYTTVLSDNTLINLVPGGADKFVDYEERTEYIRLVRNCRMAEGKAQIEAIRRGLLKVLSQAVLDLLTWQELERRVCGDPELTVEALKKCMQYEDISENDKRVKFLWKALENFTNDDRSRFLRFVTGRRRLPAPLYICPGRSSIKMDSLPEAATCSSTLFLPEYSSAKVAEEKIRYAAYNCLAIDTDVSPWEE</sequence>
<dbReference type="InterPro" id="IPR000569">
    <property type="entry name" value="HECT_dom"/>
</dbReference>
<dbReference type="InterPro" id="IPR035983">
    <property type="entry name" value="Hect_E3_ubiquitin_ligase"/>
</dbReference>
<dbReference type="Gene3D" id="3.90.1750.10">
    <property type="entry name" value="Hect, E3 ligase catalytic domains"/>
    <property type="match status" value="1"/>
</dbReference>
<dbReference type="PROSITE" id="PS51284">
    <property type="entry name" value="DOC"/>
    <property type="match status" value="1"/>
</dbReference>
<dbReference type="EMBL" id="CALNXK010000004">
    <property type="protein sequence ID" value="CAH3036284.1"/>
    <property type="molecule type" value="Genomic_DNA"/>
</dbReference>
<dbReference type="Pfam" id="PF00632">
    <property type="entry name" value="HECT"/>
    <property type="match status" value="1"/>
</dbReference>
<protein>
    <recommendedName>
        <fullName evidence="7">E3 ubiquitin-protein ligase HECTD3</fullName>
    </recommendedName>
</protein>
<keyword evidence="6" id="KW-1185">Reference proteome</keyword>
<reference evidence="5 6" key="1">
    <citation type="submission" date="2022-05" db="EMBL/GenBank/DDBJ databases">
        <authorList>
            <consortium name="Genoscope - CEA"/>
            <person name="William W."/>
        </authorList>
    </citation>
    <scope>NUCLEOTIDE SEQUENCE [LARGE SCALE GENOMIC DNA]</scope>
</reference>
<dbReference type="SUPFAM" id="SSF49785">
    <property type="entry name" value="Galactose-binding domain-like"/>
    <property type="match status" value="1"/>
</dbReference>
<dbReference type="Gene3D" id="3.30.2410.10">
    <property type="entry name" value="Hect, E3 ligase catalytic domain"/>
    <property type="match status" value="1"/>
</dbReference>
<comment type="caution">
    <text evidence="5">The sequence shown here is derived from an EMBL/GenBank/DDBJ whole genome shotgun (WGS) entry which is preliminary data.</text>
</comment>
<feature type="domain" description="HECT" evidence="3">
    <location>
        <begin position="500"/>
        <end position="827"/>
    </location>
</feature>
<dbReference type="InterPro" id="IPR008979">
    <property type="entry name" value="Galactose-bd-like_sf"/>
</dbReference>
<evidence type="ECO:0000256" key="2">
    <source>
        <dbReference type="PROSITE-ProRule" id="PRU00104"/>
    </source>
</evidence>